<dbReference type="GO" id="GO:0005737">
    <property type="term" value="C:cytoplasm"/>
    <property type="evidence" value="ECO:0007669"/>
    <property type="project" value="UniProtKB-SubCell"/>
</dbReference>
<comment type="subcellular location">
    <subcellularLocation>
        <location evidence="2">Cytoplasm</location>
    </subcellularLocation>
</comment>
<name>A0A1H4JQD2_9BACT</name>
<dbReference type="GO" id="GO:0005507">
    <property type="term" value="F:copper ion binding"/>
    <property type="evidence" value="ECO:0007669"/>
    <property type="project" value="TreeGrafter"/>
</dbReference>
<dbReference type="InterPro" id="IPR036822">
    <property type="entry name" value="CutC-like_dom_sf"/>
</dbReference>
<accession>A0A1H4JQD2</accession>
<dbReference type="PANTHER" id="PTHR12598">
    <property type="entry name" value="COPPER HOMEOSTASIS PROTEIN CUTC"/>
    <property type="match status" value="1"/>
</dbReference>
<dbReference type="InterPro" id="IPR005627">
    <property type="entry name" value="CutC-like"/>
</dbReference>
<evidence type="ECO:0000313" key="3">
    <source>
        <dbReference type="EMBL" id="SEB48463.1"/>
    </source>
</evidence>
<organism evidence="3 4">
    <name type="scientific">Terriglobus roseus</name>
    <dbReference type="NCBI Taxonomy" id="392734"/>
    <lineage>
        <taxon>Bacteria</taxon>
        <taxon>Pseudomonadati</taxon>
        <taxon>Acidobacteriota</taxon>
        <taxon>Terriglobia</taxon>
        <taxon>Terriglobales</taxon>
        <taxon>Acidobacteriaceae</taxon>
        <taxon>Terriglobus</taxon>
    </lineage>
</organism>
<dbReference type="Proteomes" id="UP000182409">
    <property type="component" value="Unassembled WGS sequence"/>
</dbReference>
<dbReference type="RefSeq" id="WP_074655750.1">
    <property type="nucleotide sequence ID" value="NZ_FNSD01000001.1"/>
</dbReference>
<evidence type="ECO:0000256" key="2">
    <source>
        <dbReference type="HAMAP-Rule" id="MF_00795"/>
    </source>
</evidence>
<proteinExistence type="inferred from homology"/>
<sequence length="241" mass="25496">MRELEICVETLQACEAAEAGGADRIELCAALSEGGVTPGPGFLREALASVDLPIHVLIRPRSGDFHYSEAEFRMICTDIETAMTAGAAGIVVGMLTADRQVDRVRMLEVMRLAKRRSVTFHRAFDQSNDLPVSLDVLIDLGCSRILTSGGRPTVTEGRESLARLAQQAAGRLRVAAGGGVTLENASSLTAIPGLDLHASLRPKSAPVVGDVLWQPATGNISVDAVRTLSSIVHASSDSLVR</sequence>
<dbReference type="EMBL" id="FNSD01000001">
    <property type="protein sequence ID" value="SEB48463.1"/>
    <property type="molecule type" value="Genomic_DNA"/>
</dbReference>
<dbReference type="HAMAP" id="MF_00795">
    <property type="entry name" value="CutC"/>
    <property type="match status" value="1"/>
</dbReference>
<reference evidence="3 4" key="1">
    <citation type="submission" date="2016-10" db="EMBL/GenBank/DDBJ databases">
        <authorList>
            <person name="de Groot N.N."/>
        </authorList>
    </citation>
    <scope>NUCLEOTIDE SEQUENCE [LARGE SCALE GENOMIC DNA]</scope>
    <source>
        <strain evidence="3 4">AB35.6</strain>
    </source>
</reference>
<dbReference type="PANTHER" id="PTHR12598:SF0">
    <property type="entry name" value="COPPER HOMEOSTASIS PROTEIN CUTC HOMOLOG"/>
    <property type="match status" value="1"/>
</dbReference>
<keyword evidence="2" id="KW-0963">Cytoplasm</keyword>
<dbReference type="SUPFAM" id="SSF110395">
    <property type="entry name" value="CutC-like"/>
    <property type="match status" value="1"/>
</dbReference>
<comment type="similarity">
    <text evidence="1 2">Belongs to the CutC family.</text>
</comment>
<dbReference type="Gene3D" id="3.20.20.380">
    <property type="entry name" value="Copper homeostasis (CutC) domain"/>
    <property type="match status" value="1"/>
</dbReference>
<protein>
    <recommendedName>
        <fullName evidence="2">PF03932 family protein CutC</fullName>
    </recommendedName>
</protein>
<gene>
    <name evidence="2" type="primary">cutC</name>
    <name evidence="3" type="ORF">SAMN05443244_0755</name>
</gene>
<dbReference type="AlphaFoldDB" id="A0A1H4JQD2"/>
<evidence type="ECO:0000256" key="1">
    <source>
        <dbReference type="ARBA" id="ARBA00007768"/>
    </source>
</evidence>
<dbReference type="Pfam" id="PF03932">
    <property type="entry name" value="CutC"/>
    <property type="match status" value="1"/>
</dbReference>
<comment type="caution">
    <text evidence="2">Once thought to be involved in copper homeostasis, experiments in E.coli have shown this is not the case.</text>
</comment>
<dbReference type="OrthoDB" id="9815677at2"/>
<evidence type="ECO:0000313" key="4">
    <source>
        <dbReference type="Proteomes" id="UP000182409"/>
    </source>
</evidence>